<organism evidence="1 2">
    <name type="scientific">Sphingomonas abietis</name>
    <dbReference type="NCBI Taxonomy" id="3012344"/>
    <lineage>
        <taxon>Bacteria</taxon>
        <taxon>Pseudomonadati</taxon>
        <taxon>Pseudomonadota</taxon>
        <taxon>Alphaproteobacteria</taxon>
        <taxon>Sphingomonadales</taxon>
        <taxon>Sphingomonadaceae</taxon>
        <taxon>Sphingomonas</taxon>
    </lineage>
</organism>
<evidence type="ECO:0000313" key="1">
    <source>
        <dbReference type="EMBL" id="WBO23925.1"/>
    </source>
</evidence>
<dbReference type="RefSeq" id="WP_270078554.1">
    <property type="nucleotide sequence ID" value="NZ_CP115174.1"/>
</dbReference>
<sequence>MIDAVSVPLSIDRGAPRVLRISITGIDLSLAGTSWHAQVRLYPDAAGAPVVDLPQTTDGTVSGVRLAGTDLTGLLPVSFLDVQVAGSVNFPAASEVGDNADLAWDLFVTVPGLPSTKWIAGPVAVVGTVTKEATPAPLVAVPLNGGSDYALQFVAATVSIGMATIDQLSKLVARAKAEADRSEAAVNYGGLRITGMSVTPAQAELGSTVSSVAVAWSIAGTPTAQTLEGAAVSAGNRSATFANVSASNTYDLAVTDANAPGAPRSDSASASIAFLNKGHAGTITTSNGAVLTSAAVNGMSQSWFADAVSRTLSFTTTADGYVWYSQPASLPDPATFKLGGFAVTPGIATRSHTTATGQAVLYRDFLLSDLVAAGTNVLLEVIA</sequence>
<keyword evidence="2" id="KW-1185">Reference proteome</keyword>
<name>A0ABY7NT00_9SPHN</name>
<dbReference type="EMBL" id="CP115174">
    <property type="protein sequence ID" value="WBO23925.1"/>
    <property type="molecule type" value="Genomic_DNA"/>
</dbReference>
<evidence type="ECO:0008006" key="3">
    <source>
        <dbReference type="Google" id="ProtNLM"/>
    </source>
</evidence>
<reference evidence="1 2" key="1">
    <citation type="submission" date="2022-12" db="EMBL/GenBank/DDBJ databases">
        <title>Sphingomonas abieness sp. nov., an endophytic bacterium isolated from Abies koreana.</title>
        <authorList>
            <person name="Jiang L."/>
            <person name="Lee J."/>
        </authorList>
    </citation>
    <scope>NUCLEOTIDE SEQUENCE [LARGE SCALE GENOMIC DNA]</scope>
    <source>
        <strain evidence="2">PAMB 00755</strain>
    </source>
</reference>
<protein>
    <recommendedName>
        <fullName evidence="3">DUF2793 domain-containing protein</fullName>
    </recommendedName>
</protein>
<gene>
    <name evidence="1" type="ORF">PBT88_07395</name>
</gene>
<dbReference type="Proteomes" id="UP001210865">
    <property type="component" value="Chromosome"/>
</dbReference>
<proteinExistence type="predicted"/>
<accession>A0ABY7NT00</accession>
<evidence type="ECO:0000313" key="2">
    <source>
        <dbReference type="Proteomes" id="UP001210865"/>
    </source>
</evidence>